<evidence type="ECO:0000256" key="11">
    <source>
        <dbReference type="HAMAP-Rule" id="MF_01025"/>
    </source>
</evidence>
<evidence type="ECO:0000256" key="8">
    <source>
        <dbReference type="ARBA" id="ARBA00022723"/>
    </source>
</evidence>
<feature type="binding site" evidence="11">
    <location>
        <position position="203"/>
    </location>
    <ligand>
        <name>Mn(2+)</name>
        <dbReference type="ChEBI" id="CHEBI:29035"/>
    </ligand>
</feature>
<keyword evidence="6 11" id="KW-0028">Amino-acid biosynthesis</keyword>
<dbReference type="EC" id="2.3.3.13" evidence="3 11"/>
<dbReference type="eggNOG" id="COG0119">
    <property type="taxonomic scope" value="Bacteria"/>
</dbReference>
<dbReference type="SMART" id="SM00917">
    <property type="entry name" value="LeuA_dimer"/>
    <property type="match status" value="1"/>
</dbReference>
<comment type="cofactor">
    <cofactor evidence="11">
        <name>Mn(2+)</name>
        <dbReference type="ChEBI" id="CHEBI:29035"/>
    </cofactor>
</comment>
<evidence type="ECO:0000256" key="6">
    <source>
        <dbReference type="ARBA" id="ARBA00022605"/>
    </source>
</evidence>
<comment type="subunit">
    <text evidence="11">Homodimer.</text>
</comment>
<dbReference type="PANTHER" id="PTHR10277:SF9">
    <property type="entry name" value="2-ISOPROPYLMALATE SYNTHASE 1, CHLOROPLASTIC-RELATED"/>
    <property type="match status" value="1"/>
</dbReference>
<accession>K9ZVK6</accession>
<dbReference type="AlphaFoldDB" id="K9ZVK6"/>
<dbReference type="FunFam" id="1.10.238.260:FF:000001">
    <property type="entry name" value="2-isopropylmalate synthase"/>
    <property type="match status" value="1"/>
</dbReference>
<dbReference type="InterPro" id="IPR000891">
    <property type="entry name" value="PYR_CT"/>
</dbReference>
<comment type="function">
    <text evidence="11">Catalyzes the condensation of the acetyl group of acetyl-CoA with 3-methyl-2-oxobutanoate (2-ketoisovalerate) to form 3-carboxy-3-hydroxy-4-methylpentanoate (2-isopropylmalate).</text>
</comment>
<dbReference type="HAMAP" id="MF_01025">
    <property type="entry name" value="LeuA_type1"/>
    <property type="match status" value="1"/>
</dbReference>
<dbReference type="PATRIC" id="fig|937777.3.peg.19"/>
<sequence>MRRIQIFDTTLRDGEQSPGVALNHAQKIEIAHALARLGVDIIESGFPITSDGDFECVSRIAREVRGPTIAALARTARADIERAAQALETAPRSRIHVFTSASKVQIEHMLRKTPEEVLESSVRAVKLARQYTDDVEFSGQDVMRADFDFVIQLYRAAIEAGATVINIPDTVGYGTPQEYGALIARVRDEIVMGRNVAISTHCHDDLGMATANSLAAVENGATQIECTLNGIGERAGNTSLEEVVMAIHTRRDHYRAETGIHTREIYRVSRMVSRLTGMPVPPNKAIVGDNAFAHESGIHQDGVLKHKETYEIMNAELVGREAAVMVMGKHSGRAAFRKALADLGYVTGGTADHGLNEEALNVLFTRFKELADRKGQIYADDLRALVDAGADIAQAFTLDSLQVLSGTHVTPVATVRLNTPDGMREVAATGDGPVAAAFNAITQATEITLNLETYRIQSVTRGSEALGEVSVSARYGGVSVAGIGLATDVVEASARAWLHAINQIVAGQARSKNALVAETP</sequence>
<evidence type="ECO:0000256" key="5">
    <source>
        <dbReference type="ARBA" id="ARBA00022430"/>
    </source>
</evidence>
<evidence type="ECO:0000256" key="10">
    <source>
        <dbReference type="ARBA" id="ARBA00023304"/>
    </source>
</evidence>
<dbReference type="CDD" id="cd07940">
    <property type="entry name" value="DRE_TIM_IPMS"/>
    <property type="match status" value="1"/>
</dbReference>
<evidence type="ECO:0000259" key="12">
    <source>
        <dbReference type="PROSITE" id="PS50991"/>
    </source>
</evidence>
<dbReference type="STRING" id="937777.Deipe_0016"/>
<dbReference type="InterPro" id="IPR002034">
    <property type="entry name" value="AIPM/Hcit_synth_CS"/>
</dbReference>
<dbReference type="RefSeq" id="WP_015233939.1">
    <property type="nucleotide sequence ID" value="NC_019793.1"/>
</dbReference>
<keyword evidence="10 11" id="KW-0100">Branched-chain amino acid biosynthesis</keyword>
<dbReference type="OrthoDB" id="9804858at2"/>
<dbReference type="NCBIfam" id="TIGR00973">
    <property type="entry name" value="leuA_bact"/>
    <property type="match status" value="1"/>
</dbReference>
<evidence type="ECO:0000256" key="3">
    <source>
        <dbReference type="ARBA" id="ARBA00012973"/>
    </source>
</evidence>
<evidence type="ECO:0000313" key="14">
    <source>
        <dbReference type="Proteomes" id="UP000010467"/>
    </source>
</evidence>
<dbReference type="GO" id="GO:0003985">
    <property type="term" value="F:acetyl-CoA C-acetyltransferase activity"/>
    <property type="evidence" value="ECO:0007669"/>
    <property type="project" value="UniProtKB-UniRule"/>
</dbReference>
<dbReference type="InterPro" id="IPR050073">
    <property type="entry name" value="2-IPM_HCS-like"/>
</dbReference>
<keyword evidence="7 11" id="KW-0808">Transferase</keyword>
<name>K9ZVK6_DEIPD</name>
<dbReference type="Gene3D" id="1.10.238.260">
    <property type="match status" value="1"/>
</dbReference>
<dbReference type="GO" id="GO:0003852">
    <property type="term" value="F:2-isopropylmalate synthase activity"/>
    <property type="evidence" value="ECO:0007669"/>
    <property type="project" value="UniProtKB-UniRule"/>
</dbReference>
<dbReference type="NCBIfam" id="NF002086">
    <property type="entry name" value="PRK00915.1-3"/>
    <property type="match status" value="1"/>
</dbReference>
<keyword evidence="14" id="KW-1185">Reference proteome</keyword>
<dbReference type="HOGENOM" id="CLU_022158_0_1_0"/>
<dbReference type="FunFam" id="3.20.20.70:FF:000010">
    <property type="entry name" value="2-isopropylmalate synthase"/>
    <property type="match status" value="1"/>
</dbReference>
<dbReference type="KEGG" id="dpd:Deipe_0016"/>
<dbReference type="PANTHER" id="PTHR10277">
    <property type="entry name" value="HOMOCITRATE SYNTHASE-RELATED"/>
    <property type="match status" value="1"/>
</dbReference>
<keyword evidence="9 11" id="KW-0464">Manganese</keyword>
<dbReference type="InterPro" id="IPR054691">
    <property type="entry name" value="LeuA/HCS_post-cat"/>
</dbReference>
<evidence type="ECO:0000256" key="2">
    <source>
        <dbReference type="ARBA" id="ARBA00009396"/>
    </source>
</evidence>
<dbReference type="PROSITE" id="PS50991">
    <property type="entry name" value="PYR_CT"/>
    <property type="match status" value="1"/>
</dbReference>
<dbReference type="EMBL" id="CP003382">
    <property type="protein sequence ID" value="AFZ65628.1"/>
    <property type="molecule type" value="Genomic_DNA"/>
</dbReference>
<protein>
    <recommendedName>
        <fullName evidence="4 11">2-isopropylmalate synthase</fullName>
        <ecNumber evidence="3 11">2.3.3.13</ecNumber>
    </recommendedName>
    <alternativeName>
        <fullName evidence="11">Alpha-IPM synthase</fullName>
    </alternativeName>
    <alternativeName>
        <fullName evidence="11">Alpha-isopropylmalate synthase</fullName>
    </alternativeName>
</protein>
<dbReference type="GO" id="GO:0009098">
    <property type="term" value="P:L-leucine biosynthetic process"/>
    <property type="evidence" value="ECO:0007669"/>
    <property type="project" value="UniProtKB-UniRule"/>
</dbReference>
<dbReference type="InterPro" id="IPR013709">
    <property type="entry name" value="2-isopropylmalate_synth_dimer"/>
</dbReference>
<dbReference type="SUPFAM" id="SSF51569">
    <property type="entry name" value="Aldolase"/>
    <property type="match status" value="1"/>
</dbReference>
<comment type="pathway">
    <text evidence="1 11">Amino-acid biosynthesis; L-leucine biosynthesis; L-leucine from 3-methyl-2-oxobutanoate: step 1/4.</text>
</comment>
<keyword evidence="8 11" id="KW-0479">Metal-binding</keyword>
<dbReference type="InterPro" id="IPR036230">
    <property type="entry name" value="LeuA_allosteric_dom_sf"/>
</dbReference>
<dbReference type="Proteomes" id="UP000010467">
    <property type="component" value="Chromosome"/>
</dbReference>
<dbReference type="PROSITE" id="PS00815">
    <property type="entry name" value="AIPM_HOMOCIT_SYNTH_1"/>
    <property type="match status" value="1"/>
</dbReference>
<dbReference type="Gene3D" id="3.30.160.270">
    <property type="match status" value="1"/>
</dbReference>
<dbReference type="Gene3D" id="3.20.20.70">
    <property type="entry name" value="Aldolase class I"/>
    <property type="match status" value="1"/>
</dbReference>
<evidence type="ECO:0000256" key="9">
    <source>
        <dbReference type="ARBA" id="ARBA00023211"/>
    </source>
</evidence>
<evidence type="ECO:0000313" key="13">
    <source>
        <dbReference type="EMBL" id="AFZ65628.1"/>
    </source>
</evidence>
<evidence type="ECO:0000256" key="1">
    <source>
        <dbReference type="ARBA" id="ARBA00004689"/>
    </source>
</evidence>
<comment type="similarity">
    <text evidence="2 11">Belongs to the alpha-IPM synthase/homocitrate synthase family. LeuA type 1 subfamily.</text>
</comment>
<evidence type="ECO:0000256" key="7">
    <source>
        <dbReference type="ARBA" id="ARBA00022679"/>
    </source>
</evidence>
<feature type="binding site" evidence="11">
    <location>
        <position position="237"/>
    </location>
    <ligand>
        <name>Mn(2+)</name>
        <dbReference type="ChEBI" id="CHEBI:29035"/>
    </ligand>
</feature>
<dbReference type="PROSITE" id="PS00816">
    <property type="entry name" value="AIPM_HOMOCIT_SYNTH_2"/>
    <property type="match status" value="1"/>
</dbReference>
<reference evidence="14" key="1">
    <citation type="submission" date="2012-03" db="EMBL/GenBank/DDBJ databases">
        <title>Complete sequence of chromosome of Deinococcus peraridilitoris DSM 19664.</title>
        <authorList>
            <person name="Lucas S."/>
            <person name="Copeland A."/>
            <person name="Lapidus A."/>
            <person name="Glavina del Rio T."/>
            <person name="Dalin E."/>
            <person name="Tice H."/>
            <person name="Bruce D."/>
            <person name="Goodwin L."/>
            <person name="Pitluck S."/>
            <person name="Peters L."/>
            <person name="Mikhailova N."/>
            <person name="Lu M."/>
            <person name="Kyrpides N."/>
            <person name="Mavromatis K."/>
            <person name="Ivanova N."/>
            <person name="Brettin T."/>
            <person name="Detter J.C."/>
            <person name="Han C."/>
            <person name="Larimer F."/>
            <person name="Land M."/>
            <person name="Hauser L."/>
            <person name="Markowitz V."/>
            <person name="Cheng J.-F."/>
            <person name="Hugenholtz P."/>
            <person name="Woyke T."/>
            <person name="Wu D."/>
            <person name="Pukall R."/>
            <person name="Steenblock K."/>
            <person name="Brambilla E."/>
            <person name="Klenk H.-P."/>
            <person name="Eisen J.A."/>
        </authorList>
    </citation>
    <scope>NUCLEOTIDE SEQUENCE [LARGE SCALE GENOMIC DNA]</scope>
    <source>
        <strain evidence="14">DSM 19664 / LMG 22246 / CIP 109416 / KR-200</strain>
    </source>
</reference>
<comment type="catalytic activity">
    <reaction evidence="11">
        <text>3-methyl-2-oxobutanoate + acetyl-CoA + H2O = (2S)-2-isopropylmalate + CoA + H(+)</text>
        <dbReference type="Rhea" id="RHEA:21524"/>
        <dbReference type="ChEBI" id="CHEBI:1178"/>
        <dbReference type="ChEBI" id="CHEBI:11851"/>
        <dbReference type="ChEBI" id="CHEBI:15377"/>
        <dbReference type="ChEBI" id="CHEBI:15378"/>
        <dbReference type="ChEBI" id="CHEBI:57287"/>
        <dbReference type="ChEBI" id="CHEBI:57288"/>
        <dbReference type="EC" id="2.3.3.13"/>
    </reaction>
</comment>
<feature type="domain" description="Pyruvate carboxyltransferase" evidence="12">
    <location>
        <begin position="4"/>
        <end position="266"/>
    </location>
</feature>
<keyword evidence="5 11" id="KW-0432">Leucine biosynthesis</keyword>
<dbReference type="InterPro" id="IPR013785">
    <property type="entry name" value="Aldolase_TIM"/>
</dbReference>
<dbReference type="GO" id="GO:0005737">
    <property type="term" value="C:cytoplasm"/>
    <property type="evidence" value="ECO:0007669"/>
    <property type="project" value="UniProtKB-UniRule"/>
</dbReference>
<feature type="binding site" evidence="11">
    <location>
        <position position="13"/>
    </location>
    <ligand>
        <name>Mn(2+)</name>
        <dbReference type="ChEBI" id="CHEBI:29035"/>
    </ligand>
</feature>
<dbReference type="GO" id="GO:0030145">
    <property type="term" value="F:manganese ion binding"/>
    <property type="evidence" value="ECO:0007669"/>
    <property type="project" value="UniProtKB-UniRule"/>
</dbReference>
<dbReference type="Pfam" id="PF22617">
    <property type="entry name" value="HCS_D2"/>
    <property type="match status" value="1"/>
</dbReference>
<feature type="region of interest" description="Regulatory domain" evidence="11">
    <location>
        <begin position="397"/>
        <end position="520"/>
    </location>
</feature>
<gene>
    <name evidence="11" type="primary">leuA</name>
    <name evidence="13" type="ordered locus">Deipe_0016</name>
</gene>
<dbReference type="SUPFAM" id="SSF110921">
    <property type="entry name" value="2-isopropylmalate synthase LeuA, allosteric (dimerisation) domain"/>
    <property type="match status" value="1"/>
</dbReference>
<evidence type="ECO:0000256" key="4">
    <source>
        <dbReference type="ARBA" id="ARBA00018198"/>
    </source>
</evidence>
<proteinExistence type="inferred from homology"/>
<dbReference type="Pfam" id="PF00682">
    <property type="entry name" value="HMGL-like"/>
    <property type="match status" value="1"/>
</dbReference>
<dbReference type="InterPro" id="IPR005671">
    <property type="entry name" value="LeuA_bact_synth"/>
</dbReference>
<dbReference type="UniPathway" id="UPA00048">
    <property type="reaction ID" value="UER00070"/>
</dbReference>
<keyword evidence="11" id="KW-0963">Cytoplasm</keyword>
<feature type="binding site" evidence="11">
    <location>
        <position position="201"/>
    </location>
    <ligand>
        <name>Mn(2+)</name>
        <dbReference type="ChEBI" id="CHEBI:29035"/>
    </ligand>
</feature>
<dbReference type="Pfam" id="PF08502">
    <property type="entry name" value="LeuA_dimer"/>
    <property type="match status" value="1"/>
</dbReference>
<organism evidence="13 14">
    <name type="scientific">Deinococcus peraridilitoris (strain DSM 19664 / LMG 22246 / CIP 109416 / KR-200)</name>
    <dbReference type="NCBI Taxonomy" id="937777"/>
    <lineage>
        <taxon>Bacteria</taxon>
        <taxon>Thermotogati</taxon>
        <taxon>Deinococcota</taxon>
        <taxon>Deinococci</taxon>
        <taxon>Deinococcales</taxon>
        <taxon>Deinococcaceae</taxon>
        <taxon>Deinococcus</taxon>
    </lineage>
</organism>